<dbReference type="AlphaFoldDB" id="A0A5E4PX85"/>
<reference evidence="1 2" key="1">
    <citation type="submission" date="2017-07" db="EMBL/GenBank/DDBJ databases">
        <authorList>
            <person name="Talla V."/>
            <person name="Backstrom N."/>
        </authorList>
    </citation>
    <scope>NUCLEOTIDE SEQUENCE [LARGE SCALE GENOMIC DNA]</scope>
</reference>
<evidence type="ECO:0000313" key="1">
    <source>
        <dbReference type="EMBL" id="VVC90635.1"/>
    </source>
</evidence>
<dbReference type="EMBL" id="FZQP02000837">
    <property type="protein sequence ID" value="VVC90635.1"/>
    <property type="molecule type" value="Genomic_DNA"/>
</dbReference>
<evidence type="ECO:0000313" key="2">
    <source>
        <dbReference type="Proteomes" id="UP000324832"/>
    </source>
</evidence>
<protein>
    <submittedName>
        <fullName evidence="1">Uncharacterized protein</fullName>
    </submittedName>
</protein>
<keyword evidence="2" id="KW-1185">Reference proteome</keyword>
<organism evidence="1 2">
    <name type="scientific">Leptidea sinapis</name>
    <dbReference type="NCBI Taxonomy" id="189913"/>
    <lineage>
        <taxon>Eukaryota</taxon>
        <taxon>Metazoa</taxon>
        <taxon>Ecdysozoa</taxon>
        <taxon>Arthropoda</taxon>
        <taxon>Hexapoda</taxon>
        <taxon>Insecta</taxon>
        <taxon>Pterygota</taxon>
        <taxon>Neoptera</taxon>
        <taxon>Endopterygota</taxon>
        <taxon>Lepidoptera</taxon>
        <taxon>Glossata</taxon>
        <taxon>Ditrysia</taxon>
        <taxon>Papilionoidea</taxon>
        <taxon>Pieridae</taxon>
        <taxon>Dismorphiinae</taxon>
        <taxon>Leptidea</taxon>
    </lineage>
</organism>
<proteinExistence type="predicted"/>
<accession>A0A5E4PX85</accession>
<name>A0A5E4PX85_9NEOP</name>
<dbReference type="Proteomes" id="UP000324832">
    <property type="component" value="Unassembled WGS sequence"/>
</dbReference>
<sequence length="71" mass="8001">MDTVFVATPDIRPSTNGYALEAGPVRLILQQRSVALCSSEAIFTVMHLPNLQSKMEFSSDFKWARLKLLPY</sequence>
<gene>
    <name evidence="1" type="ORF">LSINAPIS_LOCUS3502</name>
</gene>